<reference evidence="3" key="1">
    <citation type="submission" date="2017-07" db="EMBL/GenBank/DDBJ databases">
        <title>Taro Niue Genome Assembly and Annotation.</title>
        <authorList>
            <person name="Atibalentja N."/>
            <person name="Keating K."/>
            <person name="Fields C.J."/>
        </authorList>
    </citation>
    <scope>NUCLEOTIDE SEQUENCE</scope>
    <source>
        <strain evidence="3">Niue_2</strain>
        <tissue evidence="3">Leaf</tissue>
    </source>
</reference>
<dbReference type="InterPro" id="IPR039143">
    <property type="entry name" value="GNPNAT1-like"/>
</dbReference>
<sequence length="238" mass="25922">MASSLLLPAAAASRFSPAPLNPQGKCRRPPPLTISTSSSHHDPARIRDLLHAAGHSCHRFPDRGPDGRPEPVDLDKLRTALLHSAVVVSVFCRSRILREDRGQGRMPALLGLEELFERAAPVPGEDLQLVGFGRAVTDGGMTASIYDVAVIPSLQRLGIGRKIVRKIVRFLTNRGVYDISALCTEEERACGFGEDSLGSITMMYKRATSSSNMEENSTVKRAGRMLLLVPELARTQNI</sequence>
<feature type="domain" description="N-acetyltransferase" evidence="2">
    <location>
        <begin position="80"/>
        <end position="230"/>
    </location>
</feature>
<dbReference type="CDD" id="cd04301">
    <property type="entry name" value="NAT_SF"/>
    <property type="match status" value="1"/>
</dbReference>
<name>A0A843U829_COLES</name>
<evidence type="ECO:0000313" key="3">
    <source>
        <dbReference type="EMBL" id="MQL78386.1"/>
    </source>
</evidence>
<dbReference type="GO" id="GO:0008080">
    <property type="term" value="F:N-acetyltransferase activity"/>
    <property type="evidence" value="ECO:0007669"/>
    <property type="project" value="TreeGrafter"/>
</dbReference>
<evidence type="ECO:0000313" key="4">
    <source>
        <dbReference type="Proteomes" id="UP000652761"/>
    </source>
</evidence>
<dbReference type="UniPathway" id="UPA00113">
    <property type="reaction ID" value="UER00529"/>
</dbReference>
<evidence type="ECO:0000256" key="1">
    <source>
        <dbReference type="SAM" id="MobiDB-lite"/>
    </source>
</evidence>
<keyword evidence="4" id="KW-1185">Reference proteome</keyword>
<dbReference type="InterPro" id="IPR016181">
    <property type="entry name" value="Acyl_CoA_acyltransferase"/>
</dbReference>
<dbReference type="PANTHER" id="PTHR13355:SF15">
    <property type="entry name" value="GCN5-RELATED N-ACETYLTRANSFERASE 3, CHLOROPLASTIC"/>
    <property type="match status" value="1"/>
</dbReference>
<feature type="region of interest" description="Disordered" evidence="1">
    <location>
        <begin position="16"/>
        <end position="41"/>
    </location>
</feature>
<dbReference type="Gene3D" id="3.40.630.30">
    <property type="match status" value="1"/>
</dbReference>
<dbReference type="AlphaFoldDB" id="A0A843U829"/>
<comment type="caution">
    <text evidence="3">The sequence shown here is derived from an EMBL/GenBank/DDBJ whole genome shotgun (WGS) entry which is preliminary data.</text>
</comment>
<accession>A0A843U829</accession>
<dbReference type="Pfam" id="PF00583">
    <property type="entry name" value="Acetyltransf_1"/>
    <property type="match status" value="1"/>
</dbReference>
<dbReference type="PANTHER" id="PTHR13355">
    <property type="entry name" value="GLUCOSAMINE 6-PHOSPHATE N-ACETYLTRANSFERASE"/>
    <property type="match status" value="1"/>
</dbReference>
<evidence type="ECO:0000259" key="2">
    <source>
        <dbReference type="PROSITE" id="PS51186"/>
    </source>
</evidence>
<dbReference type="InterPro" id="IPR000182">
    <property type="entry name" value="GNAT_dom"/>
</dbReference>
<protein>
    <recommendedName>
        <fullName evidence="2">N-acetyltransferase domain-containing protein</fullName>
    </recommendedName>
</protein>
<dbReference type="GO" id="GO:0006048">
    <property type="term" value="P:UDP-N-acetylglucosamine biosynthetic process"/>
    <property type="evidence" value="ECO:0007669"/>
    <property type="project" value="UniProtKB-UniPathway"/>
</dbReference>
<proteinExistence type="predicted"/>
<dbReference type="EMBL" id="NMUH01000397">
    <property type="protein sequence ID" value="MQL78386.1"/>
    <property type="molecule type" value="Genomic_DNA"/>
</dbReference>
<organism evidence="3 4">
    <name type="scientific">Colocasia esculenta</name>
    <name type="common">Wild taro</name>
    <name type="synonym">Arum esculentum</name>
    <dbReference type="NCBI Taxonomy" id="4460"/>
    <lineage>
        <taxon>Eukaryota</taxon>
        <taxon>Viridiplantae</taxon>
        <taxon>Streptophyta</taxon>
        <taxon>Embryophyta</taxon>
        <taxon>Tracheophyta</taxon>
        <taxon>Spermatophyta</taxon>
        <taxon>Magnoliopsida</taxon>
        <taxon>Liliopsida</taxon>
        <taxon>Araceae</taxon>
        <taxon>Aroideae</taxon>
        <taxon>Colocasieae</taxon>
        <taxon>Colocasia</taxon>
    </lineage>
</organism>
<dbReference type="PROSITE" id="PS51186">
    <property type="entry name" value="GNAT"/>
    <property type="match status" value="1"/>
</dbReference>
<dbReference type="OrthoDB" id="2744543at2759"/>
<dbReference type="Proteomes" id="UP000652761">
    <property type="component" value="Unassembled WGS sequence"/>
</dbReference>
<gene>
    <name evidence="3" type="ORF">Taro_010823</name>
</gene>
<dbReference type="SUPFAM" id="SSF55729">
    <property type="entry name" value="Acyl-CoA N-acyltransferases (Nat)"/>
    <property type="match status" value="1"/>
</dbReference>